<evidence type="ECO:0000256" key="5">
    <source>
        <dbReference type="PIRSR" id="PIRSR605493-1"/>
    </source>
</evidence>
<proteinExistence type="predicted"/>
<dbReference type="EMBL" id="FSRA01000002">
    <property type="protein sequence ID" value="SIO50654.1"/>
    <property type="molecule type" value="Genomic_DNA"/>
</dbReference>
<feature type="binding site" evidence="5">
    <location>
        <begin position="106"/>
        <end position="109"/>
    </location>
    <ligand>
        <name>substrate</name>
    </ligand>
</feature>
<protein>
    <recommendedName>
        <fullName evidence="2">Putative 4-hydroxy-4-methyl-2-oxoglutarate aldolase</fullName>
    </recommendedName>
    <alternativeName>
        <fullName evidence="3">Regulator of ribonuclease activity homolog</fullName>
    </alternativeName>
    <alternativeName>
        <fullName evidence="4">RraA-like protein</fullName>
    </alternativeName>
</protein>
<dbReference type="InterPro" id="IPR036704">
    <property type="entry name" value="RraA/RraA-like_sf"/>
</dbReference>
<dbReference type="PANTHER" id="PTHR33254">
    <property type="entry name" value="4-HYDROXY-4-METHYL-2-OXOGLUTARATE ALDOLASE 3-RELATED"/>
    <property type="match status" value="1"/>
</dbReference>
<evidence type="ECO:0000256" key="2">
    <source>
        <dbReference type="ARBA" id="ARBA00016549"/>
    </source>
</evidence>
<accession>A0A1N6K246</accession>
<keyword evidence="7" id="KW-1185">Reference proteome</keyword>
<evidence type="ECO:0000313" key="6">
    <source>
        <dbReference type="EMBL" id="SIO50654.1"/>
    </source>
</evidence>
<dbReference type="Proteomes" id="UP000185003">
    <property type="component" value="Unassembled WGS sequence"/>
</dbReference>
<evidence type="ECO:0000256" key="4">
    <source>
        <dbReference type="ARBA" id="ARBA00030169"/>
    </source>
</evidence>
<gene>
    <name evidence="6" type="ORF">SAMN04488055_4933</name>
</gene>
<keyword evidence="5" id="KW-0479">Metal-binding</keyword>
<dbReference type="InterPro" id="IPR005493">
    <property type="entry name" value="RraA/RraA-like"/>
</dbReference>
<dbReference type="PANTHER" id="PTHR33254:SF4">
    <property type="entry name" value="4-HYDROXY-4-METHYL-2-OXOGLUTARATE ALDOLASE 3-RELATED"/>
    <property type="match status" value="1"/>
</dbReference>
<dbReference type="AlphaFoldDB" id="A0A1N6K246"/>
<organism evidence="6 7">
    <name type="scientific">Chitinophaga niabensis</name>
    <dbReference type="NCBI Taxonomy" id="536979"/>
    <lineage>
        <taxon>Bacteria</taxon>
        <taxon>Pseudomonadati</taxon>
        <taxon>Bacteroidota</taxon>
        <taxon>Chitinophagia</taxon>
        <taxon>Chitinophagales</taxon>
        <taxon>Chitinophagaceae</taxon>
        <taxon>Chitinophaga</taxon>
    </lineage>
</organism>
<reference evidence="6 7" key="1">
    <citation type="submission" date="2016-11" db="EMBL/GenBank/DDBJ databases">
        <authorList>
            <person name="Jaros S."/>
            <person name="Januszkiewicz K."/>
            <person name="Wedrychowicz H."/>
        </authorList>
    </citation>
    <scope>NUCLEOTIDE SEQUENCE [LARGE SCALE GENOMIC DNA]</scope>
    <source>
        <strain evidence="6 7">DSM 24787</strain>
    </source>
</reference>
<dbReference type="GO" id="GO:0046872">
    <property type="term" value="F:metal ion binding"/>
    <property type="evidence" value="ECO:0007669"/>
    <property type="project" value="UniProtKB-KW"/>
</dbReference>
<dbReference type="Pfam" id="PF03737">
    <property type="entry name" value="RraA-like"/>
    <property type="match status" value="1"/>
</dbReference>
<dbReference type="STRING" id="536979.SAMN04488055_4933"/>
<keyword evidence="5" id="KW-0460">Magnesium</keyword>
<sequence>MELKTTTMKLNDEEKFAWIREHLYVPLVCDVLDSLGYRNQAMHQRLRPLDADNCIIIGRARTLRWMETDYVEADAYTTEIEAVDSLSKGDVVVHSTDFGSTNAPWGELMSTIAKRNGAVGCICDSMIRDCRKIMDMNFPVFYGGIRPLDSLGRGRVMAYDVPVRCGDVVVHPGELIFSDFDGIVVIPREVEDKALQLAFEKGSKEDQSRRDLLNGDSLRTVYNRYGVL</sequence>
<feature type="binding site" evidence="5">
    <location>
        <position position="128"/>
    </location>
    <ligand>
        <name>substrate</name>
    </ligand>
</feature>
<dbReference type="CDD" id="cd16841">
    <property type="entry name" value="RraA_family"/>
    <property type="match status" value="1"/>
</dbReference>
<feature type="binding site" evidence="5">
    <location>
        <position position="129"/>
    </location>
    <ligand>
        <name>Mg(2+)</name>
        <dbReference type="ChEBI" id="CHEBI:18420"/>
    </ligand>
</feature>
<name>A0A1N6K246_9BACT</name>
<evidence type="ECO:0000256" key="1">
    <source>
        <dbReference type="ARBA" id="ARBA00001968"/>
    </source>
</evidence>
<comment type="cofactor">
    <cofactor evidence="5">
        <name>Mg(2+)</name>
        <dbReference type="ChEBI" id="CHEBI:18420"/>
    </cofactor>
</comment>
<evidence type="ECO:0000313" key="7">
    <source>
        <dbReference type="Proteomes" id="UP000185003"/>
    </source>
</evidence>
<evidence type="ECO:0000256" key="3">
    <source>
        <dbReference type="ARBA" id="ARBA00029596"/>
    </source>
</evidence>
<comment type="cofactor">
    <cofactor evidence="1">
        <name>a divalent metal cation</name>
        <dbReference type="ChEBI" id="CHEBI:60240"/>
    </cofactor>
</comment>
<dbReference type="Gene3D" id="3.50.30.40">
    <property type="entry name" value="Ribonuclease E inhibitor RraA/RraA-like"/>
    <property type="match status" value="1"/>
</dbReference>
<dbReference type="SUPFAM" id="SSF89562">
    <property type="entry name" value="RraA-like"/>
    <property type="match status" value="1"/>
</dbReference>